<evidence type="ECO:0000256" key="7">
    <source>
        <dbReference type="PROSITE-ProRule" id="PRU00221"/>
    </source>
</evidence>
<feature type="domain" description="WD repeat-containing protein 75 second beta-propeller" evidence="9">
    <location>
        <begin position="135"/>
        <end position="260"/>
    </location>
</feature>
<evidence type="ECO:0000256" key="1">
    <source>
        <dbReference type="ARBA" id="ARBA00004604"/>
    </source>
</evidence>
<dbReference type="PROSITE" id="PS50294">
    <property type="entry name" value="WD_REPEATS_REGION"/>
    <property type="match status" value="5"/>
</dbReference>
<dbReference type="Pfam" id="PF00400">
    <property type="entry name" value="WD40"/>
    <property type="match status" value="3"/>
</dbReference>
<feature type="repeat" description="WD" evidence="7">
    <location>
        <begin position="184"/>
        <end position="225"/>
    </location>
</feature>
<keyword evidence="11" id="KW-1185">Reference proteome</keyword>
<keyword evidence="2" id="KW-0690">Ribosome biogenesis</keyword>
<feature type="compositionally biased region" description="Basic and acidic residues" evidence="8">
    <location>
        <begin position="46"/>
        <end position="70"/>
    </location>
</feature>
<name>A0AAV7K2S6_9METZ</name>
<evidence type="ECO:0000259" key="9">
    <source>
        <dbReference type="Pfam" id="PF23769"/>
    </source>
</evidence>
<dbReference type="Pfam" id="PF23769">
    <property type="entry name" value="Beta-prop_WDR75_2nd"/>
    <property type="match status" value="1"/>
</dbReference>
<dbReference type="InterPro" id="IPR020472">
    <property type="entry name" value="WD40_PAC1"/>
</dbReference>
<evidence type="ECO:0000256" key="6">
    <source>
        <dbReference type="ARBA" id="ARBA00023242"/>
    </source>
</evidence>
<evidence type="ECO:0000256" key="5">
    <source>
        <dbReference type="ARBA" id="ARBA00022737"/>
    </source>
</evidence>
<keyword evidence="3" id="KW-0698">rRNA processing</keyword>
<dbReference type="SMART" id="SM00320">
    <property type="entry name" value="WD40"/>
    <property type="match status" value="7"/>
</dbReference>
<feature type="repeat" description="WD" evidence="7">
    <location>
        <begin position="309"/>
        <end position="349"/>
    </location>
</feature>
<feature type="region of interest" description="Disordered" evidence="8">
    <location>
        <begin position="20"/>
        <end position="70"/>
    </location>
</feature>
<comment type="caution">
    <text evidence="10">The sequence shown here is derived from an EMBL/GenBank/DDBJ whole genome shotgun (WGS) entry which is preliminary data.</text>
</comment>
<dbReference type="FunFam" id="2.130.10.10:FF:000509">
    <property type="entry name" value="U3 small nucleolar RNA-interacting protein"/>
    <property type="match status" value="1"/>
</dbReference>
<feature type="repeat" description="WD" evidence="7">
    <location>
        <begin position="351"/>
        <end position="392"/>
    </location>
</feature>
<dbReference type="CDD" id="cd00200">
    <property type="entry name" value="WD40"/>
    <property type="match status" value="1"/>
</dbReference>
<dbReference type="GO" id="GO:0032040">
    <property type="term" value="C:small-subunit processome"/>
    <property type="evidence" value="ECO:0007669"/>
    <property type="project" value="TreeGrafter"/>
</dbReference>
<feature type="repeat" description="WD" evidence="7">
    <location>
        <begin position="268"/>
        <end position="309"/>
    </location>
</feature>
<evidence type="ECO:0000313" key="11">
    <source>
        <dbReference type="Proteomes" id="UP001165289"/>
    </source>
</evidence>
<evidence type="ECO:0000256" key="8">
    <source>
        <dbReference type="SAM" id="MobiDB-lite"/>
    </source>
</evidence>
<dbReference type="PRINTS" id="PR00320">
    <property type="entry name" value="GPROTEINBRPT"/>
</dbReference>
<dbReference type="Proteomes" id="UP001165289">
    <property type="component" value="Unassembled WGS sequence"/>
</dbReference>
<evidence type="ECO:0000313" key="10">
    <source>
        <dbReference type="EMBL" id="KAI6655238.1"/>
    </source>
</evidence>
<evidence type="ECO:0000256" key="3">
    <source>
        <dbReference type="ARBA" id="ARBA00022552"/>
    </source>
</evidence>
<feature type="repeat" description="WD" evidence="7">
    <location>
        <begin position="226"/>
        <end position="267"/>
    </location>
</feature>
<dbReference type="PROSITE" id="PS50082">
    <property type="entry name" value="WD_REPEATS_2"/>
    <property type="match status" value="6"/>
</dbReference>
<reference evidence="10 11" key="1">
    <citation type="journal article" date="2023" name="BMC Biol.">
        <title>The compact genome of the sponge Oopsacas minuta (Hexactinellida) is lacking key metazoan core genes.</title>
        <authorList>
            <person name="Santini S."/>
            <person name="Schenkelaars Q."/>
            <person name="Jourda C."/>
            <person name="Duchesne M."/>
            <person name="Belahbib H."/>
            <person name="Rocher C."/>
            <person name="Selva M."/>
            <person name="Riesgo A."/>
            <person name="Vervoort M."/>
            <person name="Leys S.P."/>
            <person name="Kodjabachian L."/>
            <person name="Le Bivic A."/>
            <person name="Borchiellini C."/>
            <person name="Claverie J.M."/>
            <person name="Renard E."/>
        </authorList>
    </citation>
    <scope>NUCLEOTIDE SEQUENCE [LARGE SCALE GENOMIC DNA]</scope>
    <source>
        <strain evidence="10">SPO-2</strain>
    </source>
</reference>
<dbReference type="EMBL" id="JAKMXF010000210">
    <property type="protein sequence ID" value="KAI6655238.1"/>
    <property type="molecule type" value="Genomic_DNA"/>
</dbReference>
<keyword evidence="5" id="KW-0677">Repeat</keyword>
<evidence type="ECO:0000256" key="2">
    <source>
        <dbReference type="ARBA" id="ARBA00022517"/>
    </source>
</evidence>
<dbReference type="InterPro" id="IPR036322">
    <property type="entry name" value="WD40_repeat_dom_sf"/>
</dbReference>
<gene>
    <name evidence="10" type="ORF">LOD99_2526</name>
</gene>
<proteinExistence type="predicted"/>
<dbReference type="PROSITE" id="PS00678">
    <property type="entry name" value="WD_REPEATS_1"/>
    <property type="match status" value="1"/>
</dbReference>
<dbReference type="GO" id="GO:0034511">
    <property type="term" value="F:U3 snoRNA binding"/>
    <property type="evidence" value="ECO:0007669"/>
    <property type="project" value="InterPro"/>
</dbReference>
<feature type="repeat" description="WD" evidence="7">
    <location>
        <begin position="133"/>
        <end position="174"/>
    </location>
</feature>
<dbReference type="PANTHER" id="PTHR19865:SF0">
    <property type="entry name" value="U3 SMALL NUCLEOLAR RNA-INTERACTING PROTEIN 2"/>
    <property type="match status" value="1"/>
</dbReference>
<sequence>MPKRKKRSFFLPVKSSDKVKQSKVTTTAAGDLSEEIDSDNLSDLDTESKRQEDKKKVKKPELVSEETPQEKRLRLAKQYISELGEVGEPDHLEQDGFDSIGERLQQEALEQSGRLYRQLSDVIRIDPTPSHSMGAHKGSITALVLSPDETVLFSACKDAVLIKWDLRAAIRLTTFNDPHRSNIKQYHSSRILSLAVSSDGKLLASGGTECKVEIWNVSSCEHIHTFSGHKGAVTGLTFRRGSCDLYSASVDRTVKVWNAESLTYVETLFGHESAITGIDSLHAERAVTSGGLDRSLRVWKIAEETQLLYQSSTSAIDCIKFVTKDMFVAGSQDGSIYLWGVTKKRPLFVQEKAHEGWISSLYAVSSSDVIISGSNDGYVRIWKLDQSKKSLELIHSLPVTGFVNSILMTYNGDKLIIGAGREHRLGRWFCDKSAKNVILILEFNQQT</sequence>
<evidence type="ECO:0000256" key="4">
    <source>
        <dbReference type="ARBA" id="ARBA00022574"/>
    </source>
</evidence>
<keyword evidence="6" id="KW-0539">Nucleus</keyword>
<dbReference type="SUPFAM" id="SSF50978">
    <property type="entry name" value="WD40 repeat-like"/>
    <property type="match status" value="1"/>
</dbReference>
<dbReference type="InterPro" id="IPR019775">
    <property type="entry name" value="WD40_repeat_CS"/>
</dbReference>
<feature type="compositionally biased region" description="Acidic residues" evidence="8">
    <location>
        <begin position="32"/>
        <end position="45"/>
    </location>
</feature>
<keyword evidence="4 7" id="KW-0853">WD repeat</keyword>
<dbReference type="InterPro" id="IPR039241">
    <property type="entry name" value="Rrp9-like"/>
</dbReference>
<accession>A0AAV7K2S6</accession>
<dbReference type="AlphaFoldDB" id="A0AAV7K2S6"/>
<protein>
    <submittedName>
        <fullName evidence="10">U3 small nucleolar RNA-interacting protein 2 isoform X2</fullName>
    </submittedName>
</protein>
<dbReference type="InterPro" id="IPR015943">
    <property type="entry name" value="WD40/YVTN_repeat-like_dom_sf"/>
</dbReference>
<dbReference type="PANTHER" id="PTHR19865">
    <property type="entry name" value="U3 SMALL NUCLEOLAR RNA INTERACTING PROTEIN 2"/>
    <property type="match status" value="1"/>
</dbReference>
<dbReference type="InterPro" id="IPR001680">
    <property type="entry name" value="WD40_rpt"/>
</dbReference>
<organism evidence="10 11">
    <name type="scientific">Oopsacas minuta</name>
    <dbReference type="NCBI Taxonomy" id="111878"/>
    <lineage>
        <taxon>Eukaryota</taxon>
        <taxon>Metazoa</taxon>
        <taxon>Porifera</taxon>
        <taxon>Hexactinellida</taxon>
        <taxon>Hexasterophora</taxon>
        <taxon>Lyssacinosida</taxon>
        <taxon>Leucopsacidae</taxon>
        <taxon>Oopsacas</taxon>
    </lineage>
</organism>
<dbReference type="Gene3D" id="2.130.10.10">
    <property type="entry name" value="YVTN repeat-like/Quinoprotein amine dehydrogenase"/>
    <property type="match status" value="1"/>
</dbReference>
<dbReference type="InterPro" id="IPR057644">
    <property type="entry name" value="Beta-prop_WDR75_2nd"/>
</dbReference>
<comment type="subcellular location">
    <subcellularLocation>
        <location evidence="1">Nucleus</location>
        <location evidence="1">Nucleolus</location>
    </subcellularLocation>
</comment>